<accession>A0A1M5XWE2</accession>
<evidence type="ECO:0000313" key="6">
    <source>
        <dbReference type="EMBL" id="SHI03848.1"/>
    </source>
</evidence>
<evidence type="ECO:0000259" key="5">
    <source>
        <dbReference type="PROSITE" id="PS51379"/>
    </source>
</evidence>
<dbReference type="SUPFAM" id="SSF54862">
    <property type="entry name" value="4Fe-4S ferredoxins"/>
    <property type="match status" value="1"/>
</dbReference>
<reference evidence="6 7" key="1">
    <citation type="submission" date="2016-11" db="EMBL/GenBank/DDBJ databases">
        <authorList>
            <person name="Jaros S."/>
            <person name="Januszkiewicz K."/>
            <person name="Wedrychowicz H."/>
        </authorList>
    </citation>
    <scope>NUCLEOTIDE SEQUENCE [LARGE SCALE GENOMIC DNA]</scope>
    <source>
        <strain evidence="6 7">DSM 10068</strain>
    </source>
</reference>
<dbReference type="STRING" id="1123282.SAMN02745823_02078"/>
<dbReference type="PANTHER" id="PTHR43177:SF3">
    <property type="entry name" value="PROTEIN NRFC HOMOLOG"/>
    <property type="match status" value="1"/>
</dbReference>
<evidence type="ECO:0000256" key="3">
    <source>
        <dbReference type="ARBA" id="ARBA00023004"/>
    </source>
</evidence>
<dbReference type="PANTHER" id="PTHR43177">
    <property type="entry name" value="PROTEIN NRFC"/>
    <property type="match status" value="1"/>
</dbReference>
<dbReference type="GO" id="GO:0051539">
    <property type="term" value="F:4 iron, 4 sulfur cluster binding"/>
    <property type="evidence" value="ECO:0007669"/>
    <property type="project" value="UniProtKB-KW"/>
</dbReference>
<evidence type="ECO:0000256" key="4">
    <source>
        <dbReference type="ARBA" id="ARBA00023014"/>
    </source>
</evidence>
<dbReference type="PROSITE" id="PS51379">
    <property type="entry name" value="4FE4S_FER_2"/>
    <property type="match status" value="1"/>
</dbReference>
<dbReference type="EMBL" id="FQXV01000006">
    <property type="protein sequence ID" value="SHI03848.1"/>
    <property type="molecule type" value="Genomic_DNA"/>
</dbReference>
<sequence>MEKVHLVVDLNKCVGCFNCMVACKDEHVGNSWLPYTEKQQKHEEKWINPVKHERGTPPFTDLCYVTEMCQHCAEAPCEKTCPDAVHRRPDGIVLLDPEKAKGNPELVKACPFGMISWNEELETAQKCTMCAHLLDAGWKEPRCVQACPLRALSIVRCEDSEFDKLVEDQKLKPLYDGNHQPRVLYRNLYRYTTCFISGALAYKKDGVEKAAADAAVRLKLDGEILKEVHTDFFGEFKIDRIPKNSGTFEIEGLMPGYRPVCCEVTVKDESPCLNVMYFEAS</sequence>
<evidence type="ECO:0000256" key="1">
    <source>
        <dbReference type="ARBA" id="ARBA00022485"/>
    </source>
</evidence>
<evidence type="ECO:0000256" key="2">
    <source>
        <dbReference type="ARBA" id="ARBA00022723"/>
    </source>
</evidence>
<dbReference type="Gene3D" id="2.60.40.10">
    <property type="entry name" value="Immunoglobulins"/>
    <property type="match status" value="1"/>
</dbReference>
<keyword evidence="4" id="KW-0411">Iron-sulfur</keyword>
<dbReference type="InterPro" id="IPR013783">
    <property type="entry name" value="Ig-like_fold"/>
</dbReference>
<feature type="domain" description="4Fe-4S ferredoxin-type" evidence="5">
    <location>
        <begin position="4"/>
        <end position="33"/>
    </location>
</feature>
<dbReference type="InterPro" id="IPR017896">
    <property type="entry name" value="4Fe4S_Fe-S-bd"/>
</dbReference>
<evidence type="ECO:0000313" key="7">
    <source>
        <dbReference type="Proteomes" id="UP000183995"/>
    </source>
</evidence>
<dbReference type="Pfam" id="PF13247">
    <property type="entry name" value="Fer4_11"/>
    <property type="match status" value="1"/>
</dbReference>
<dbReference type="Proteomes" id="UP000183995">
    <property type="component" value="Unassembled WGS sequence"/>
</dbReference>
<dbReference type="OrthoDB" id="9789936at2"/>
<keyword evidence="2" id="KW-0479">Metal-binding</keyword>
<dbReference type="GO" id="GO:0046872">
    <property type="term" value="F:metal ion binding"/>
    <property type="evidence" value="ECO:0007669"/>
    <property type="project" value="UniProtKB-KW"/>
</dbReference>
<gene>
    <name evidence="6" type="ORF">SAMN02745823_02078</name>
</gene>
<keyword evidence="1" id="KW-0004">4Fe-4S</keyword>
<dbReference type="InterPro" id="IPR050954">
    <property type="entry name" value="ET_IronSulfur_Cluster-Binding"/>
</dbReference>
<keyword evidence="3" id="KW-0408">Iron</keyword>
<dbReference type="RefSeq" id="WP_073078532.1">
    <property type="nucleotide sequence ID" value="NZ_FQXV01000006.1"/>
</dbReference>
<protein>
    <submittedName>
        <fullName evidence="6">Fe-S-cluster-containing dehydrogenase component</fullName>
    </submittedName>
</protein>
<name>A0A1M5XWE2_9FIRM</name>
<dbReference type="Gene3D" id="3.30.70.20">
    <property type="match status" value="2"/>
</dbReference>
<dbReference type="AlphaFoldDB" id="A0A1M5XWE2"/>
<proteinExistence type="predicted"/>
<keyword evidence="7" id="KW-1185">Reference proteome</keyword>
<organism evidence="6 7">
    <name type="scientific">Sporobacter termitidis DSM 10068</name>
    <dbReference type="NCBI Taxonomy" id="1123282"/>
    <lineage>
        <taxon>Bacteria</taxon>
        <taxon>Bacillati</taxon>
        <taxon>Bacillota</taxon>
        <taxon>Clostridia</taxon>
        <taxon>Eubacteriales</taxon>
        <taxon>Oscillospiraceae</taxon>
        <taxon>Sporobacter</taxon>
    </lineage>
</organism>